<feature type="compositionally biased region" description="Low complexity" evidence="2">
    <location>
        <begin position="741"/>
        <end position="755"/>
    </location>
</feature>
<evidence type="ECO:0000259" key="3">
    <source>
        <dbReference type="PROSITE" id="PS01179"/>
    </source>
</evidence>
<feature type="compositionally biased region" description="Acidic residues" evidence="2">
    <location>
        <begin position="718"/>
        <end position="727"/>
    </location>
</feature>
<dbReference type="PROSITE" id="PS01179">
    <property type="entry name" value="PID"/>
    <property type="match status" value="1"/>
</dbReference>
<feature type="compositionally biased region" description="Basic and acidic residues" evidence="2">
    <location>
        <begin position="259"/>
        <end position="269"/>
    </location>
</feature>
<dbReference type="PANTHER" id="PTHR11232:SF17">
    <property type="entry name" value="CAPON-LIKE PROTEIN"/>
    <property type="match status" value="1"/>
</dbReference>
<feature type="compositionally biased region" description="Polar residues" evidence="2">
    <location>
        <begin position="270"/>
        <end position="282"/>
    </location>
</feature>
<feature type="region of interest" description="Disordered" evidence="2">
    <location>
        <begin position="230"/>
        <end position="334"/>
    </location>
</feature>
<feature type="compositionally biased region" description="Basic and acidic residues" evidence="2">
    <location>
        <begin position="918"/>
        <end position="931"/>
    </location>
</feature>
<feature type="compositionally biased region" description="Low complexity" evidence="2">
    <location>
        <begin position="231"/>
        <end position="241"/>
    </location>
</feature>
<organism evidence="4 5">
    <name type="scientific">Meloidogyne incognita</name>
    <name type="common">Southern root-knot nematode worm</name>
    <name type="synonym">Oxyuris incognita</name>
    <dbReference type="NCBI Taxonomy" id="6306"/>
    <lineage>
        <taxon>Eukaryota</taxon>
        <taxon>Metazoa</taxon>
        <taxon>Ecdysozoa</taxon>
        <taxon>Nematoda</taxon>
        <taxon>Chromadorea</taxon>
        <taxon>Rhabditida</taxon>
        <taxon>Tylenchina</taxon>
        <taxon>Tylenchomorpha</taxon>
        <taxon>Tylenchoidea</taxon>
        <taxon>Meloidogynidae</taxon>
        <taxon>Meloidogyninae</taxon>
        <taxon>Meloidogyne</taxon>
        <taxon>Meloidogyne incognita group</taxon>
    </lineage>
</organism>
<dbReference type="Gene3D" id="2.30.29.30">
    <property type="entry name" value="Pleckstrin-homology domain (PH domain)/Phosphotyrosine-binding domain (PTB)"/>
    <property type="match status" value="1"/>
</dbReference>
<keyword evidence="1" id="KW-0175">Coiled coil</keyword>
<feature type="compositionally biased region" description="Polar residues" evidence="2">
    <location>
        <begin position="786"/>
        <end position="813"/>
    </location>
</feature>
<feature type="region of interest" description="Disordered" evidence="2">
    <location>
        <begin position="908"/>
        <end position="956"/>
    </location>
</feature>
<feature type="compositionally biased region" description="Polar residues" evidence="2">
    <location>
        <begin position="247"/>
        <end position="258"/>
    </location>
</feature>
<proteinExistence type="predicted"/>
<dbReference type="Proteomes" id="UP000887563">
    <property type="component" value="Unplaced"/>
</dbReference>
<accession>A0A914KNV9</accession>
<protein>
    <submittedName>
        <fullName evidence="5">PID domain-containing protein</fullName>
    </submittedName>
</protein>
<dbReference type="SMART" id="SM00462">
    <property type="entry name" value="PTB"/>
    <property type="match status" value="1"/>
</dbReference>
<feature type="coiled-coil region" evidence="1">
    <location>
        <begin position="528"/>
        <end position="597"/>
    </location>
</feature>
<dbReference type="InterPro" id="IPR051133">
    <property type="entry name" value="Adapter_Engulfment-Domain"/>
</dbReference>
<dbReference type="SUPFAM" id="SSF50729">
    <property type="entry name" value="PH domain-like"/>
    <property type="match status" value="1"/>
</dbReference>
<evidence type="ECO:0000313" key="4">
    <source>
        <dbReference type="Proteomes" id="UP000887563"/>
    </source>
</evidence>
<reference evidence="5" key="1">
    <citation type="submission" date="2022-11" db="UniProtKB">
        <authorList>
            <consortium name="WormBaseParasite"/>
        </authorList>
    </citation>
    <scope>IDENTIFICATION</scope>
</reference>
<feature type="compositionally biased region" description="Acidic residues" evidence="2">
    <location>
        <begin position="293"/>
        <end position="309"/>
    </location>
</feature>
<feature type="compositionally biased region" description="Polar residues" evidence="2">
    <location>
        <begin position="669"/>
        <end position="685"/>
    </location>
</feature>
<feature type="domain" description="PID" evidence="3">
    <location>
        <begin position="27"/>
        <end position="84"/>
    </location>
</feature>
<dbReference type="WBParaSite" id="Minc3s00062g03167">
    <property type="protein sequence ID" value="Minc3s00062g03167"/>
    <property type="gene ID" value="Minc3s00062g03167"/>
</dbReference>
<feature type="compositionally biased region" description="Low complexity" evidence="2">
    <location>
        <begin position="619"/>
        <end position="637"/>
    </location>
</feature>
<feature type="region of interest" description="Disordered" evidence="2">
    <location>
        <begin position="616"/>
        <end position="637"/>
    </location>
</feature>
<name>A0A914KNV9_MELIC</name>
<dbReference type="PANTHER" id="PTHR11232">
    <property type="entry name" value="PHOSPHOTYROSINE INTERACTION DOMAIN-CONTAINING FAMILY MEMBER"/>
    <property type="match status" value="1"/>
</dbReference>
<evidence type="ECO:0000313" key="5">
    <source>
        <dbReference type="WBParaSite" id="Minc3s00062g03167"/>
    </source>
</evidence>
<evidence type="ECO:0000256" key="1">
    <source>
        <dbReference type="SAM" id="Coils"/>
    </source>
</evidence>
<dbReference type="Pfam" id="PF00640">
    <property type="entry name" value="PID"/>
    <property type="match status" value="1"/>
</dbReference>
<keyword evidence="4" id="KW-1185">Reference proteome</keyword>
<dbReference type="InterPro" id="IPR011993">
    <property type="entry name" value="PH-like_dom_sf"/>
</dbReference>
<dbReference type="InterPro" id="IPR006020">
    <property type="entry name" value="PTB/PI_dom"/>
</dbReference>
<feature type="region of interest" description="Disordered" evidence="2">
    <location>
        <begin position="786"/>
        <end position="834"/>
    </location>
</feature>
<evidence type="ECO:0000256" key="2">
    <source>
        <dbReference type="SAM" id="MobiDB-lite"/>
    </source>
</evidence>
<sequence>MPLTQQQNEASPERGMPFANEIALQHGIHFEAKYIGSMEMGSSRPGARFEILAAMRRVRYEFKARNIKKRLVDIVVSVDGVKVVLQRKRKKQKYMDESKMLVMSHPMYRVFYVAHDSYDLQIFCYVARDGASNSFKCNVFKCPDKQQFYYLRLMAKPGQKPPEPIKIKFPRWPNVEGSGQQPSSSRIVEEHLEDQAMAVVRTVGQAFELCNRLSQEQNKERQLLEEERAMDSAFAAASSSSLRKKNSIGTESDEQQQPLERRMTTKESPSHNSPRSGQQKRQSIFVPKRMTVEEEDEEDDGNEEDDEREGSESTTDNLDIPGPSTSSSAPRQSIIYERSSPVKAVVDYSQMPPNVIPANVAAIINSGAARHSGASSSPSLAFHATAIPQQQQQVSTSTNHPQLAATSSYPLPQQLPSNLWNIPMQQLNPALFQNPPTNIPLPPQQTFQTTPSTSTQFLGGQQQQQLPSLYSMISPTTVSIHSPLLLSPYATLQIPAPATASLPSTSSDVAANTNLLINDLSSPTDAQRQLIRAQLEQAQQQAQVAACQVQLLRDQLNSETTARLEAQSKTHQLLNSNRELLEQVQNLVNRLQLVENRMTEGLTSNRLANDVRHIEKSVSEQQQSPQLRPLQPPQSELSEIQVKEQQQLKQQQNLTELKPIQLKKLLPRRTNSVHGEEPTTTTTSLAFHEDNPPHKEGRRRQQQQQRTTFVSGTTLDSAETDSDEDDSAIDKHSSSKEAVAPTTTTTNPSTTSSSSLLKRLVPSMPGSSVLALGMPLLGMPLQQMAKNYSSQQQHSGSPPYQQKNQQRKNSYSQPPGGGGGITTNLRPITIPNDGKKNLRRFSLQASEFDPSELLHHKQHKKGPVSKGIFDKKMEFKRMSFNTNPNKKSSEDKSLISVPDKDCESICADTTLSDLLPPSERRNSRSSPDKKTVSPGSQRRRSSASLHSNTTSTFGKK</sequence>
<feature type="compositionally biased region" description="Polar residues" evidence="2">
    <location>
        <begin position="942"/>
        <end position="956"/>
    </location>
</feature>
<dbReference type="GO" id="GO:0050998">
    <property type="term" value="F:nitric-oxide synthase binding"/>
    <property type="evidence" value="ECO:0007669"/>
    <property type="project" value="TreeGrafter"/>
</dbReference>
<feature type="region of interest" description="Disordered" evidence="2">
    <location>
        <begin position="660"/>
        <end position="756"/>
    </location>
</feature>
<feature type="region of interest" description="Disordered" evidence="2">
    <location>
        <begin position="388"/>
        <end position="407"/>
    </location>
</feature>
<dbReference type="AlphaFoldDB" id="A0A914KNV9"/>